<dbReference type="PANTHER" id="PTHR30354">
    <property type="entry name" value="GNT FAMILY GLUCONATE TRANSPORTER"/>
    <property type="match status" value="1"/>
</dbReference>
<keyword evidence="3 6" id="KW-0812">Transmembrane</keyword>
<comment type="caution">
    <text evidence="8">The sequence shown here is derived from an EMBL/GenBank/DDBJ whole genome shotgun (WGS) entry which is preliminary data.</text>
</comment>
<evidence type="ECO:0000256" key="4">
    <source>
        <dbReference type="ARBA" id="ARBA00022989"/>
    </source>
</evidence>
<feature type="transmembrane region" description="Helical" evidence="6">
    <location>
        <begin position="143"/>
        <end position="163"/>
    </location>
</feature>
<dbReference type="InterPro" id="IPR014738">
    <property type="entry name" value="Citrate_transporter"/>
</dbReference>
<proteinExistence type="predicted"/>
<evidence type="ECO:0000256" key="1">
    <source>
        <dbReference type="ARBA" id="ARBA00004141"/>
    </source>
</evidence>
<evidence type="ECO:0000256" key="3">
    <source>
        <dbReference type="ARBA" id="ARBA00022692"/>
    </source>
</evidence>
<dbReference type="PANTHER" id="PTHR30354:SF26">
    <property type="entry name" value="TRANSPORTER, PUTATIVE-RELATED"/>
    <property type="match status" value="1"/>
</dbReference>
<dbReference type="RefSeq" id="WP_108432536.1">
    <property type="nucleotide sequence ID" value="NZ_CP026947.1"/>
</dbReference>
<accession>A0A2U1T7K2</accession>
<dbReference type="KEGG" id="cyz:C3B44_03410"/>
<dbReference type="GO" id="GO:0005886">
    <property type="term" value="C:plasma membrane"/>
    <property type="evidence" value="ECO:0007669"/>
    <property type="project" value="TreeGrafter"/>
</dbReference>
<feature type="transmembrane region" description="Helical" evidence="6">
    <location>
        <begin position="99"/>
        <end position="116"/>
    </location>
</feature>
<feature type="transmembrane region" description="Helical" evidence="6">
    <location>
        <begin position="6"/>
        <end position="23"/>
    </location>
</feature>
<dbReference type="InterPro" id="IPR004680">
    <property type="entry name" value="Cit_transptr-like_dom"/>
</dbReference>
<feature type="domain" description="Citrate transporter-like" evidence="7">
    <location>
        <begin position="23"/>
        <end position="400"/>
    </location>
</feature>
<feature type="transmembrane region" description="Helical" evidence="6">
    <location>
        <begin position="183"/>
        <end position="203"/>
    </location>
</feature>
<evidence type="ECO:0000256" key="5">
    <source>
        <dbReference type="ARBA" id="ARBA00023136"/>
    </source>
</evidence>
<reference evidence="9" key="1">
    <citation type="submission" date="2018-04" db="EMBL/GenBank/DDBJ databases">
        <authorList>
            <person name="Liu S."/>
            <person name="Wang Z."/>
            <person name="Li J."/>
        </authorList>
    </citation>
    <scope>NUCLEOTIDE SEQUENCE [LARGE SCALE GENOMIC DNA]</scope>
    <source>
        <strain evidence="9">2189</strain>
    </source>
</reference>
<feature type="transmembrane region" description="Helical" evidence="6">
    <location>
        <begin position="122"/>
        <end position="138"/>
    </location>
</feature>
<evidence type="ECO:0000256" key="6">
    <source>
        <dbReference type="SAM" id="Phobius"/>
    </source>
</evidence>
<dbReference type="AlphaFoldDB" id="A0A2U1T7K2"/>
<keyword evidence="2" id="KW-0813">Transport</keyword>
<dbReference type="NCBIfam" id="TIGR00784">
    <property type="entry name" value="citMHS"/>
    <property type="match status" value="1"/>
</dbReference>
<dbReference type="Pfam" id="PF03600">
    <property type="entry name" value="CitMHS"/>
    <property type="match status" value="1"/>
</dbReference>
<dbReference type="Proteomes" id="UP000244989">
    <property type="component" value="Unassembled WGS sequence"/>
</dbReference>
<protein>
    <submittedName>
        <fullName evidence="8">Citrate transporter</fullName>
    </submittedName>
</protein>
<dbReference type="OrthoDB" id="5329450at2"/>
<evidence type="ECO:0000313" key="9">
    <source>
        <dbReference type="Proteomes" id="UP000244989"/>
    </source>
</evidence>
<feature type="transmembrane region" description="Helical" evidence="6">
    <location>
        <begin position="388"/>
        <end position="410"/>
    </location>
</feature>
<dbReference type="GO" id="GO:0015128">
    <property type="term" value="F:gluconate transmembrane transporter activity"/>
    <property type="evidence" value="ECO:0007669"/>
    <property type="project" value="InterPro"/>
</dbReference>
<feature type="transmembrane region" description="Helical" evidence="6">
    <location>
        <begin position="431"/>
        <end position="451"/>
    </location>
</feature>
<feature type="transmembrane region" description="Helical" evidence="6">
    <location>
        <begin position="335"/>
        <end position="358"/>
    </location>
</feature>
<dbReference type="EMBL" id="QEEZ01000007">
    <property type="protein sequence ID" value="PWC01977.1"/>
    <property type="molecule type" value="Genomic_DNA"/>
</dbReference>
<keyword evidence="5 6" id="KW-0472">Membrane</keyword>
<name>A0A2U1T7K2_9CORY</name>
<dbReference type="InterPro" id="IPR003474">
    <property type="entry name" value="Glcn_transporter"/>
</dbReference>
<keyword evidence="9" id="KW-1185">Reference proteome</keyword>
<evidence type="ECO:0000259" key="7">
    <source>
        <dbReference type="Pfam" id="PF03600"/>
    </source>
</evidence>
<comment type="subcellular location">
    <subcellularLocation>
        <location evidence="1">Membrane</location>
        <topology evidence="1">Multi-pass membrane protein</topology>
    </subcellularLocation>
</comment>
<feature type="transmembrane region" description="Helical" evidence="6">
    <location>
        <begin position="256"/>
        <end position="289"/>
    </location>
</feature>
<evidence type="ECO:0000256" key="2">
    <source>
        <dbReference type="ARBA" id="ARBA00022448"/>
    </source>
</evidence>
<keyword evidence="4 6" id="KW-1133">Transmembrane helix</keyword>
<organism evidence="8 9">
    <name type="scientific">Corynebacterium yudongzhengii</name>
    <dbReference type="NCBI Taxonomy" id="2080740"/>
    <lineage>
        <taxon>Bacteria</taxon>
        <taxon>Bacillati</taxon>
        <taxon>Actinomycetota</taxon>
        <taxon>Actinomycetes</taxon>
        <taxon>Mycobacteriales</taxon>
        <taxon>Corynebacteriaceae</taxon>
        <taxon>Corynebacterium</taxon>
    </lineage>
</organism>
<feature type="transmembrane region" description="Helical" evidence="6">
    <location>
        <begin position="309"/>
        <end position="328"/>
    </location>
</feature>
<sequence length="454" mass="47946">MTSELGLTFIGLAIIAVTVGILIRGRTNPVVAMTLIPVTGALLAGFSIPEIGDFFGEGLESVMNVVVMFIFAIIYFGIMQDAGLFTPIIERLIRMTRGHVVLVTLGTAAIAVIAHLDGAGASTFLITIPALLPLYKALNISRYILLAIVVLSASVMNMVPWAGPVGRAATVIDTTPDEIWRELLPIQGLSLVMVFAIAALLGYQEMRRIAKLQASGDFRGSASVDVHKVADDFVARERQQRLDDGVVRRDATWVTIVNVALTVVVIAMLVSGIIGPAPVFLIATSLALVVNFPTAENQSDTLKRHAPSALSMAGVLLAAAMFLGVLNASGMLEAIAVTLVGVLPAALGPYVHIIVGLFGVPLDLLTSTDAYYFSILPVVEQTAGTFEVSAMGVAVALIIGNIIGTFFSPFSPALWLGIGLAEANMGKHIRVTFPIAWAFSALMVLAAWALGMLI</sequence>
<evidence type="ECO:0000313" key="8">
    <source>
        <dbReference type="EMBL" id="PWC01977.1"/>
    </source>
</evidence>
<feature type="transmembrane region" description="Helical" evidence="6">
    <location>
        <begin position="30"/>
        <end position="49"/>
    </location>
</feature>
<feature type="transmembrane region" description="Helical" evidence="6">
    <location>
        <begin position="61"/>
        <end position="78"/>
    </location>
</feature>
<dbReference type="GO" id="GO:0015137">
    <property type="term" value="F:citrate transmembrane transporter activity"/>
    <property type="evidence" value="ECO:0007669"/>
    <property type="project" value="InterPro"/>
</dbReference>
<gene>
    <name evidence="8" type="ORF">DF222_04835</name>
</gene>